<evidence type="ECO:0000313" key="8">
    <source>
        <dbReference type="Proteomes" id="UP000006556"/>
    </source>
</evidence>
<sequence>MCTRYWGRALKNINNGVTGMDKIEELKKKAKEIRIHIIKMLCEAGSGHPGGSLSAADIVTALYFHELRLDPSRPDWPDRDRFVLSKGHAAPVLYAALAERGFFPVQELMTLRRFGSRLQGHPDMRKLPGVEMSTGSLGQGLSAANGMALAAKIDKKDYRVYVLLGDGEVQEGQVWEAAMSAAHYKLDNVTAFLDHNGFQIDGPVREVMSPEPLAEKWRAFGWHVISIDGHDFKQILAALDEARAVKGKPVMIVAETVKGKGVSFMEHQVGWHGVAPKPGEAERALAELERGV</sequence>
<dbReference type="Gene3D" id="3.40.50.970">
    <property type="match status" value="1"/>
</dbReference>
<dbReference type="CDD" id="cd02012">
    <property type="entry name" value="TPP_TK"/>
    <property type="match status" value="1"/>
</dbReference>
<evidence type="ECO:0000256" key="5">
    <source>
        <dbReference type="ARBA" id="ARBA00023052"/>
    </source>
</evidence>
<dbReference type="KEGG" id="pth:PTH_2750"/>
<dbReference type="GO" id="GO:0046872">
    <property type="term" value="F:metal ion binding"/>
    <property type="evidence" value="ECO:0007669"/>
    <property type="project" value="UniProtKB-KW"/>
</dbReference>
<evidence type="ECO:0000256" key="1">
    <source>
        <dbReference type="ARBA" id="ARBA00001964"/>
    </source>
</evidence>
<name>A5CYI8_PELTS</name>
<dbReference type="HOGENOM" id="CLU_009227_4_1_9"/>
<gene>
    <name evidence="7" type="ordered locus">PTH_2750</name>
</gene>
<dbReference type="GO" id="GO:0016740">
    <property type="term" value="F:transferase activity"/>
    <property type="evidence" value="ECO:0007669"/>
    <property type="project" value="UniProtKB-KW"/>
</dbReference>
<organism evidence="7 8">
    <name type="scientific">Pelotomaculum thermopropionicum (strain DSM 13744 / JCM 10971 / SI)</name>
    <dbReference type="NCBI Taxonomy" id="370438"/>
    <lineage>
        <taxon>Bacteria</taxon>
        <taxon>Bacillati</taxon>
        <taxon>Bacillota</taxon>
        <taxon>Clostridia</taxon>
        <taxon>Eubacteriales</taxon>
        <taxon>Desulfotomaculaceae</taxon>
        <taxon>Pelotomaculum</taxon>
    </lineage>
</organism>
<evidence type="ECO:0000256" key="2">
    <source>
        <dbReference type="ARBA" id="ARBA00007131"/>
    </source>
</evidence>
<comment type="cofactor">
    <cofactor evidence="1">
        <name>thiamine diphosphate</name>
        <dbReference type="ChEBI" id="CHEBI:58937"/>
    </cofactor>
</comment>
<evidence type="ECO:0000313" key="7">
    <source>
        <dbReference type="EMBL" id="BAF60931.1"/>
    </source>
</evidence>
<dbReference type="STRING" id="370438.PTH_2750"/>
<dbReference type="Proteomes" id="UP000006556">
    <property type="component" value="Chromosome"/>
</dbReference>
<dbReference type="InterPro" id="IPR049557">
    <property type="entry name" value="Transketolase_CS"/>
</dbReference>
<proteinExistence type="inferred from homology"/>
<dbReference type="InterPro" id="IPR029061">
    <property type="entry name" value="THDP-binding"/>
</dbReference>
<keyword evidence="4" id="KW-0479">Metal-binding</keyword>
<dbReference type="SUPFAM" id="SSF52518">
    <property type="entry name" value="Thiamin diphosphate-binding fold (THDP-binding)"/>
    <property type="match status" value="1"/>
</dbReference>
<accession>A5CYI8</accession>
<reference evidence="8" key="1">
    <citation type="journal article" date="2008" name="Genome Res.">
        <title>The genome of Pelotomaculum thermopropionicum reveals niche-associated evolution in anaerobic microbiota.</title>
        <authorList>
            <person name="Kosaka T."/>
            <person name="Kato S."/>
            <person name="Shimoyama T."/>
            <person name="Ishii S."/>
            <person name="Abe T."/>
            <person name="Watanabe K."/>
        </authorList>
    </citation>
    <scope>NUCLEOTIDE SEQUENCE [LARGE SCALE GENOMIC DNA]</scope>
    <source>
        <strain evidence="8">DSM 13744 / JCM 10971 / SI</strain>
    </source>
</reference>
<dbReference type="Pfam" id="PF00456">
    <property type="entry name" value="Transketolase_N"/>
    <property type="match status" value="1"/>
</dbReference>
<dbReference type="InterPro" id="IPR005474">
    <property type="entry name" value="Transketolase_N"/>
</dbReference>
<evidence type="ECO:0000256" key="3">
    <source>
        <dbReference type="ARBA" id="ARBA00022679"/>
    </source>
</evidence>
<evidence type="ECO:0000259" key="6">
    <source>
        <dbReference type="Pfam" id="PF00456"/>
    </source>
</evidence>
<protein>
    <submittedName>
        <fullName evidence="7">Transketolase, N-terminal subunit</fullName>
    </submittedName>
</protein>
<dbReference type="eggNOG" id="COG3959">
    <property type="taxonomic scope" value="Bacteria"/>
</dbReference>
<dbReference type="PANTHER" id="PTHR47514:SF1">
    <property type="entry name" value="TRANSKETOLASE N-TERMINAL SECTION-RELATED"/>
    <property type="match status" value="1"/>
</dbReference>
<dbReference type="AlphaFoldDB" id="A5CYI8"/>
<dbReference type="PANTHER" id="PTHR47514">
    <property type="entry name" value="TRANSKETOLASE N-TERMINAL SECTION-RELATED"/>
    <property type="match status" value="1"/>
</dbReference>
<feature type="domain" description="Transketolase N-terminal" evidence="6">
    <location>
        <begin position="28"/>
        <end position="277"/>
    </location>
</feature>
<comment type="similarity">
    <text evidence="2">Belongs to the transketolase family.</text>
</comment>
<dbReference type="PROSITE" id="PS00801">
    <property type="entry name" value="TRANSKETOLASE_1"/>
    <property type="match status" value="1"/>
</dbReference>
<dbReference type="EMBL" id="AP009389">
    <property type="protein sequence ID" value="BAF60931.1"/>
    <property type="molecule type" value="Genomic_DNA"/>
</dbReference>
<evidence type="ECO:0000256" key="4">
    <source>
        <dbReference type="ARBA" id="ARBA00022723"/>
    </source>
</evidence>
<keyword evidence="5" id="KW-0786">Thiamine pyrophosphate</keyword>
<keyword evidence="3" id="KW-0808">Transferase</keyword>
<keyword evidence="8" id="KW-1185">Reference proteome</keyword>